<evidence type="ECO:0000313" key="3">
    <source>
        <dbReference type="Proteomes" id="UP000545037"/>
    </source>
</evidence>
<keyword evidence="1" id="KW-0732">Signal</keyword>
<dbReference type="RefSeq" id="WP_183211649.1">
    <property type="nucleotide sequence ID" value="NZ_JACHOR010000001.1"/>
</dbReference>
<comment type="caution">
    <text evidence="2">The sequence shown here is derived from an EMBL/GenBank/DDBJ whole genome shotgun (WGS) entry which is preliminary data.</text>
</comment>
<sequence length="119" mass="12627">MILALTIALALTVQAPTVSPTAADLVPVFGNTLVSTYPDGRKARAWLTADGRFEGEGRRGGRNAGTWRVRDGKVCFSLRRPIIVPGSYCTPIVRGGIGTRWTATAVTGETITVELVAGR</sequence>
<keyword evidence="3" id="KW-1185">Reference proteome</keyword>
<organism evidence="2 3">
    <name type="scientific">Brevundimonas variabilis</name>
    <dbReference type="NCBI Taxonomy" id="74312"/>
    <lineage>
        <taxon>Bacteria</taxon>
        <taxon>Pseudomonadati</taxon>
        <taxon>Pseudomonadota</taxon>
        <taxon>Alphaproteobacteria</taxon>
        <taxon>Caulobacterales</taxon>
        <taxon>Caulobacteraceae</taxon>
        <taxon>Brevundimonas</taxon>
    </lineage>
</organism>
<accession>A0A7W9CGB6</accession>
<proteinExistence type="predicted"/>
<reference evidence="2 3" key="1">
    <citation type="submission" date="2020-08" db="EMBL/GenBank/DDBJ databases">
        <title>Genomic Encyclopedia of Type Strains, Phase IV (KMG-IV): sequencing the most valuable type-strain genomes for metagenomic binning, comparative biology and taxonomic classification.</title>
        <authorList>
            <person name="Goeker M."/>
        </authorList>
    </citation>
    <scope>NUCLEOTIDE SEQUENCE [LARGE SCALE GENOMIC DNA]</scope>
    <source>
        <strain evidence="2 3">DSM 4737</strain>
    </source>
</reference>
<dbReference type="EMBL" id="JACHOR010000001">
    <property type="protein sequence ID" value="MBB5744677.1"/>
    <property type="molecule type" value="Genomic_DNA"/>
</dbReference>
<dbReference type="Proteomes" id="UP000545037">
    <property type="component" value="Unassembled WGS sequence"/>
</dbReference>
<evidence type="ECO:0000313" key="2">
    <source>
        <dbReference type="EMBL" id="MBB5744677.1"/>
    </source>
</evidence>
<name>A0A7W9CGB6_9CAUL</name>
<feature type="chain" id="PRO_5031395087" evidence="1">
    <location>
        <begin position="16"/>
        <end position="119"/>
    </location>
</feature>
<dbReference type="AlphaFoldDB" id="A0A7W9CGB6"/>
<feature type="signal peptide" evidence="1">
    <location>
        <begin position="1"/>
        <end position="15"/>
    </location>
</feature>
<protein>
    <submittedName>
        <fullName evidence="2">Uncharacterized protein</fullName>
    </submittedName>
</protein>
<gene>
    <name evidence="2" type="ORF">GGR13_000249</name>
</gene>
<evidence type="ECO:0000256" key="1">
    <source>
        <dbReference type="SAM" id="SignalP"/>
    </source>
</evidence>